<evidence type="ECO:0000256" key="1">
    <source>
        <dbReference type="SAM" id="MobiDB-lite"/>
    </source>
</evidence>
<dbReference type="Pfam" id="PF06676">
    <property type="entry name" value="DUF1178"/>
    <property type="match status" value="1"/>
</dbReference>
<gene>
    <name evidence="2" type="ORF">KUL25_09875</name>
</gene>
<evidence type="ECO:0000313" key="2">
    <source>
        <dbReference type="EMBL" id="QXL89781.1"/>
    </source>
</evidence>
<dbReference type="Proteomes" id="UP000693972">
    <property type="component" value="Unassembled WGS sequence"/>
</dbReference>
<protein>
    <submittedName>
        <fullName evidence="2">DUF1178 family protein</fullName>
    </submittedName>
</protein>
<name>A0A975YHU8_9RHOB</name>
<dbReference type="AlphaFoldDB" id="A0A975YHU8"/>
<feature type="region of interest" description="Disordered" evidence="1">
    <location>
        <begin position="53"/>
        <end position="75"/>
    </location>
</feature>
<keyword evidence="3" id="KW-1185">Reference proteome</keyword>
<reference evidence="2 3" key="1">
    <citation type="submission" date="2021-07" db="EMBL/GenBank/DDBJ databases">
        <title>Karlodiniumbacter phycospheric gen. nov., sp. nov., a phycosphere bacterium isolated from karlodinium veneficum.</title>
        <authorList>
            <person name="Peng Y."/>
            <person name="Jiang L."/>
            <person name="Lee J."/>
        </authorList>
    </citation>
    <scope>NUCLEOTIDE SEQUENCE</scope>
    <source>
        <strain evidence="2 3">N5</strain>
    </source>
</reference>
<proteinExistence type="predicted"/>
<organism evidence="2">
    <name type="scientific">Gymnodinialimonas phycosphaerae</name>
    <dbReference type="NCBI Taxonomy" id="2841589"/>
    <lineage>
        <taxon>Bacteria</taxon>
        <taxon>Pseudomonadati</taxon>
        <taxon>Pseudomonadota</taxon>
        <taxon>Alphaproteobacteria</taxon>
        <taxon>Rhodobacterales</taxon>
        <taxon>Paracoccaceae</taxon>
        <taxon>Gymnodinialimonas</taxon>
    </lineage>
</organism>
<dbReference type="PIRSF" id="PIRSF032131">
    <property type="entry name" value="UCP032131"/>
    <property type="match status" value="1"/>
</dbReference>
<dbReference type="EMBL" id="JAIMBW010000001">
    <property type="protein sequence ID" value="MBY4893071.1"/>
    <property type="molecule type" value="Genomic_DNA"/>
</dbReference>
<dbReference type="RefSeq" id="WP_257892804.1">
    <property type="nucleotide sequence ID" value="NZ_JAIMBW010000001.1"/>
</dbReference>
<accession>A0A975YHU8</accession>
<dbReference type="InterPro" id="IPR009562">
    <property type="entry name" value="DUF1178"/>
</dbReference>
<evidence type="ECO:0000313" key="3">
    <source>
        <dbReference type="Proteomes" id="UP000693972"/>
    </source>
</evidence>
<sequence>MIRYTLKCGDGHSFESWFQSAEAFEGLADRDLLSCAICGGTDVSKALMAPRVAADSPENAGPSRSLSAPAHPAEATLRALREHVEKTATYVGGNFAREARAMHLGDTPEKPIYGQAAPDEARALIEDGVPILPLPGVPGGKAN</sequence>
<dbReference type="EMBL" id="CP078073">
    <property type="protein sequence ID" value="QXL89781.1"/>
    <property type="molecule type" value="Genomic_DNA"/>
</dbReference>